<organism evidence="1 2">
    <name type="scientific">Cellvibrio polysaccharolyticus</name>
    <dbReference type="NCBI Taxonomy" id="2082724"/>
    <lineage>
        <taxon>Bacteria</taxon>
        <taxon>Pseudomonadati</taxon>
        <taxon>Pseudomonadota</taxon>
        <taxon>Gammaproteobacteria</taxon>
        <taxon>Cellvibrionales</taxon>
        <taxon>Cellvibrionaceae</taxon>
        <taxon>Cellvibrio</taxon>
    </lineage>
</organism>
<dbReference type="Proteomes" id="UP000652567">
    <property type="component" value="Unassembled WGS sequence"/>
</dbReference>
<accession>A0A928V3N6</accession>
<name>A0A928V3N6_9GAMM</name>
<dbReference type="InterPro" id="IPR025488">
    <property type="entry name" value="DUF4380"/>
</dbReference>
<dbReference type="EMBL" id="PRDL01000001">
    <property type="protein sequence ID" value="MBE8717243.1"/>
    <property type="molecule type" value="Genomic_DNA"/>
</dbReference>
<reference evidence="1" key="1">
    <citation type="submission" date="2018-07" db="EMBL/GenBank/DDBJ databases">
        <title>Genome assembly of strain Ka43.</title>
        <authorList>
            <person name="Kukolya J."/>
            <person name="Nagy I."/>
            <person name="Horvath B."/>
            <person name="Toth A."/>
        </authorList>
    </citation>
    <scope>NUCLEOTIDE SEQUENCE</scope>
    <source>
        <strain evidence="1">KB43</strain>
    </source>
</reference>
<dbReference type="Pfam" id="PF14315">
    <property type="entry name" value="DUF4380"/>
    <property type="match status" value="1"/>
</dbReference>
<evidence type="ECO:0000313" key="1">
    <source>
        <dbReference type="EMBL" id="MBE8717243.1"/>
    </source>
</evidence>
<evidence type="ECO:0000313" key="2">
    <source>
        <dbReference type="Proteomes" id="UP000652567"/>
    </source>
</evidence>
<keyword evidence="2" id="KW-1185">Reference proteome</keyword>
<comment type="caution">
    <text evidence="1">The sequence shown here is derived from an EMBL/GenBank/DDBJ whole genome shotgun (WGS) entry which is preliminary data.</text>
</comment>
<gene>
    <name evidence="1" type="ORF">C4F51_08595</name>
</gene>
<sequence>MAFADEPVKKLSLSSESLTLTLTPNIGGRVLSVARNGQNNILKVGDAVQQQPAPHVHAGADNIAYLGHEIWVGPQSAWWVHQSVNPARAAKKAVWPPDPWLGQGTDTVIKHSAQRIELESQPSPVSGLQLRKRWQLIEGLPDSILLEAEAVNTRDEPVAWDLWFNTRLHPQARAYVPVANKEQARFQHITDEQHAPLDYQWHGSFLTLNLTTPEAPAQARRGKVFIQPDAGWMAGFYGEQVLIIHFPLQPEARIHPEQGQIELYLEYFPGDASAGLLEMEVHAPYEKLAPGQRMSATEIWTLLPYLGQATAAEETAFLREQIPLLEQRLNKAGVAIK</sequence>
<protein>
    <submittedName>
        <fullName evidence="1">DUF4380 domain-containing protein</fullName>
    </submittedName>
</protein>
<dbReference type="AlphaFoldDB" id="A0A928V3N6"/>
<proteinExistence type="predicted"/>